<dbReference type="Proteomes" id="UP001303760">
    <property type="component" value="Unassembled WGS sequence"/>
</dbReference>
<comment type="caution">
    <text evidence="1">The sequence shown here is derived from an EMBL/GenBank/DDBJ whole genome shotgun (WGS) entry which is preliminary data.</text>
</comment>
<accession>A0AAN7C229</accession>
<reference evidence="1" key="1">
    <citation type="journal article" date="2023" name="Mol. Phylogenet. Evol.">
        <title>Genome-scale phylogeny and comparative genomics of the fungal order Sordariales.</title>
        <authorList>
            <person name="Hensen N."/>
            <person name="Bonometti L."/>
            <person name="Westerberg I."/>
            <person name="Brannstrom I.O."/>
            <person name="Guillou S."/>
            <person name="Cros-Aarteil S."/>
            <person name="Calhoun S."/>
            <person name="Haridas S."/>
            <person name="Kuo A."/>
            <person name="Mondo S."/>
            <person name="Pangilinan J."/>
            <person name="Riley R."/>
            <person name="LaButti K."/>
            <person name="Andreopoulos B."/>
            <person name="Lipzen A."/>
            <person name="Chen C."/>
            <person name="Yan M."/>
            <person name="Daum C."/>
            <person name="Ng V."/>
            <person name="Clum A."/>
            <person name="Steindorff A."/>
            <person name="Ohm R.A."/>
            <person name="Martin F."/>
            <person name="Silar P."/>
            <person name="Natvig D.O."/>
            <person name="Lalanne C."/>
            <person name="Gautier V."/>
            <person name="Ament-Velasquez S.L."/>
            <person name="Kruys A."/>
            <person name="Hutchinson M.I."/>
            <person name="Powell A.J."/>
            <person name="Barry K."/>
            <person name="Miller A.N."/>
            <person name="Grigoriev I.V."/>
            <person name="Debuchy R."/>
            <person name="Gladieux P."/>
            <person name="Hiltunen Thoren M."/>
            <person name="Johannesson H."/>
        </authorList>
    </citation>
    <scope>NUCLEOTIDE SEQUENCE</scope>
    <source>
        <strain evidence="1">CBS 532.94</strain>
    </source>
</reference>
<keyword evidence="2" id="KW-1185">Reference proteome</keyword>
<dbReference type="AlphaFoldDB" id="A0AAN7C229"/>
<protein>
    <submittedName>
        <fullName evidence="1">Uncharacterized protein</fullName>
    </submittedName>
</protein>
<evidence type="ECO:0000313" key="1">
    <source>
        <dbReference type="EMBL" id="KAK4233931.1"/>
    </source>
</evidence>
<dbReference type="EMBL" id="MU860445">
    <property type="protein sequence ID" value="KAK4233931.1"/>
    <property type="molecule type" value="Genomic_DNA"/>
</dbReference>
<gene>
    <name evidence="1" type="ORF">C8A03DRAFT_38318</name>
</gene>
<name>A0AAN7C229_9PEZI</name>
<reference evidence="1" key="2">
    <citation type="submission" date="2023-05" db="EMBL/GenBank/DDBJ databases">
        <authorList>
            <consortium name="Lawrence Berkeley National Laboratory"/>
            <person name="Steindorff A."/>
            <person name="Hensen N."/>
            <person name="Bonometti L."/>
            <person name="Westerberg I."/>
            <person name="Brannstrom I.O."/>
            <person name="Guillou S."/>
            <person name="Cros-Aarteil S."/>
            <person name="Calhoun S."/>
            <person name="Haridas S."/>
            <person name="Kuo A."/>
            <person name="Mondo S."/>
            <person name="Pangilinan J."/>
            <person name="Riley R."/>
            <person name="Labutti K."/>
            <person name="Andreopoulos B."/>
            <person name="Lipzen A."/>
            <person name="Chen C."/>
            <person name="Yanf M."/>
            <person name="Daum C."/>
            <person name="Ng V."/>
            <person name="Clum A."/>
            <person name="Ohm R."/>
            <person name="Martin F."/>
            <person name="Silar P."/>
            <person name="Natvig D."/>
            <person name="Lalanne C."/>
            <person name="Gautier V."/>
            <person name="Ament-Velasquez S.L."/>
            <person name="Kruys A."/>
            <person name="Hutchinson M.I."/>
            <person name="Powell A.J."/>
            <person name="Barry K."/>
            <person name="Miller A.N."/>
            <person name="Grigoriev I.V."/>
            <person name="Debuchy R."/>
            <person name="Gladieux P."/>
            <person name="Thoren M.H."/>
            <person name="Johannesson H."/>
        </authorList>
    </citation>
    <scope>NUCLEOTIDE SEQUENCE</scope>
    <source>
        <strain evidence="1">CBS 532.94</strain>
    </source>
</reference>
<organism evidence="1 2">
    <name type="scientific">Achaetomium macrosporum</name>
    <dbReference type="NCBI Taxonomy" id="79813"/>
    <lineage>
        <taxon>Eukaryota</taxon>
        <taxon>Fungi</taxon>
        <taxon>Dikarya</taxon>
        <taxon>Ascomycota</taxon>
        <taxon>Pezizomycotina</taxon>
        <taxon>Sordariomycetes</taxon>
        <taxon>Sordariomycetidae</taxon>
        <taxon>Sordariales</taxon>
        <taxon>Chaetomiaceae</taxon>
        <taxon>Achaetomium</taxon>
    </lineage>
</organism>
<proteinExistence type="predicted"/>
<sequence>MESKEGREALIITGEDALDNSLDKEDWAFQGSNQEIRALVDAYLAKIQADFPTLIVNSGIGSSAITKRLDWLDFLSDESNYTPKWSMPQSGLASISSTLNTRNSAPESVAHMEKLLFLLGLAIAHELVHLFIGRMTGLSTVHTPGKVSSKSGSRSDLSRVIGESGDYWEWIWFGKVRIEAYRNNKQRLAHDQALDLYSVDMSSSGKSYILPQDWVSNALRFKFTFPLNMATNPFKPPSTGSNTMLKKP</sequence>
<evidence type="ECO:0000313" key="2">
    <source>
        <dbReference type="Proteomes" id="UP001303760"/>
    </source>
</evidence>